<dbReference type="GO" id="GO:0042371">
    <property type="term" value="P:vitamin K biosynthetic process"/>
    <property type="evidence" value="ECO:0007669"/>
    <property type="project" value="TreeGrafter"/>
</dbReference>
<dbReference type="GO" id="GO:0005886">
    <property type="term" value="C:plasma membrane"/>
    <property type="evidence" value="ECO:0007669"/>
    <property type="project" value="UniProtKB-SubCell"/>
</dbReference>
<evidence type="ECO:0000313" key="11">
    <source>
        <dbReference type="Proteomes" id="UP000317169"/>
    </source>
</evidence>
<proteinExistence type="inferred from homology"/>
<dbReference type="AlphaFoldDB" id="A0A507Z946"/>
<evidence type="ECO:0000256" key="2">
    <source>
        <dbReference type="ARBA" id="ARBA00022428"/>
    </source>
</evidence>
<evidence type="ECO:0000256" key="8">
    <source>
        <dbReference type="HAMAP-Rule" id="MF_01937"/>
    </source>
</evidence>
<feature type="transmembrane region" description="Helical" evidence="8">
    <location>
        <begin position="92"/>
        <end position="113"/>
    </location>
</feature>
<dbReference type="InterPro" id="IPR004657">
    <property type="entry name" value="MenA"/>
</dbReference>
<dbReference type="PANTHER" id="PTHR13929">
    <property type="entry name" value="1,4-DIHYDROXY-2-NAPHTHOATE OCTAPRENYLTRANSFERASE"/>
    <property type="match status" value="1"/>
</dbReference>
<dbReference type="Proteomes" id="UP000317169">
    <property type="component" value="Unassembled WGS sequence"/>
</dbReference>
<organism evidence="10 11">
    <name type="scientific">Haloflavibacter putidus</name>
    <dbReference type="NCBI Taxonomy" id="2576776"/>
    <lineage>
        <taxon>Bacteria</taxon>
        <taxon>Pseudomonadati</taxon>
        <taxon>Bacteroidota</taxon>
        <taxon>Flavobacteriia</taxon>
        <taxon>Flavobacteriales</taxon>
        <taxon>Flavobacteriaceae</taxon>
        <taxon>Haloflavibacter</taxon>
    </lineage>
</organism>
<dbReference type="RefSeq" id="WP_141422632.1">
    <property type="nucleotide sequence ID" value="NZ_VIAR01000015.1"/>
</dbReference>
<keyword evidence="11" id="KW-1185">Reference proteome</keyword>
<evidence type="ECO:0000256" key="5">
    <source>
        <dbReference type="ARBA" id="ARBA00022692"/>
    </source>
</evidence>
<feature type="transmembrane region" description="Helical" evidence="8">
    <location>
        <begin position="175"/>
        <end position="196"/>
    </location>
</feature>
<comment type="similarity">
    <text evidence="8">Belongs to the MenA family. Type 1 subfamily.</text>
</comment>
<evidence type="ECO:0000256" key="9">
    <source>
        <dbReference type="NCBIfam" id="TIGR00751"/>
    </source>
</evidence>
<evidence type="ECO:0000256" key="3">
    <source>
        <dbReference type="ARBA" id="ARBA00022475"/>
    </source>
</evidence>
<evidence type="ECO:0000313" key="10">
    <source>
        <dbReference type="EMBL" id="TQD34010.1"/>
    </source>
</evidence>
<dbReference type="NCBIfam" id="TIGR00751">
    <property type="entry name" value="menA"/>
    <property type="match status" value="1"/>
</dbReference>
<dbReference type="CDD" id="cd13962">
    <property type="entry name" value="PT_UbiA_UBIAD1"/>
    <property type="match status" value="1"/>
</dbReference>
<dbReference type="EC" id="2.5.1.74" evidence="8 9"/>
<keyword evidence="5 8" id="KW-0812">Transmembrane</keyword>
<name>A0A507Z946_9FLAO</name>
<dbReference type="Pfam" id="PF01040">
    <property type="entry name" value="UbiA"/>
    <property type="match status" value="1"/>
</dbReference>
<keyword evidence="3 8" id="KW-1003">Cell membrane</keyword>
<keyword evidence="7 8" id="KW-0472">Membrane</keyword>
<dbReference type="GO" id="GO:0009234">
    <property type="term" value="P:menaquinone biosynthetic process"/>
    <property type="evidence" value="ECO:0007669"/>
    <property type="project" value="UniProtKB-UniRule"/>
</dbReference>
<feature type="transmembrane region" description="Helical" evidence="8">
    <location>
        <begin position="119"/>
        <end position="138"/>
    </location>
</feature>
<accession>A0A507Z946</accession>
<feature type="transmembrane region" description="Helical" evidence="8">
    <location>
        <begin position="40"/>
        <end position="58"/>
    </location>
</feature>
<dbReference type="PIRSF" id="PIRSF005355">
    <property type="entry name" value="UBIAD1"/>
    <property type="match status" value="1"/>
</dbReference>
<evidence type="ECO:0000256" key="7">
    <source>
        <dbReference type="ARBA" id="ARBA00023136"/>
    </source>
</evidence>
<comment type="subcellular location">
    <subcellularLocation>
        <location evidence="8">Cell membrane</location>
        <topology evidence="8">Multi-pass membrane protein</topology>
    </subcellularLocation>
    <subcellularLocation>
        <location evidence="1">Membrane</location>
        <topology evidence="1">Multi-pass membrane protein</topology>
    </subcellularLocation>
</comment>
<keyword evidence="2 8" id="KW-0474">Menaquinone biosynthesis</keyword>
<comment type="catalytic activity">
    <reaction evidence="8">
        <text>an all-trans-polyprenyl diphosphate + 1,4-dihydroxy-2-naphthoate + H(+) = a 2-demethylmenaquinol + CO2 + diphosphate</text>
        <dbReference type="Rhea" id="RHEA:26478"/>
        <dbReference type="Rhea" id="RHEA-COMP:9563"/>
        <dbReference type="Rhea" id="RHEA-COMP:9564"/>
        <dbReference type="ChEBI" id="CHEBI:11173"/>
        <dbReference type="ChEBI" id="CHEBI:15378"/>
        <dbReference type="ChEBI" id="CHEBI:16526"/>
        <dbReference type="ChEBI" id="CHEBI:33019"/>
        <dbReference type="ChEBI" id="CHEBI:55437"/>
        <dbReference type="ChEBI" id="CHEBI:58914"/>
        <dbReference type="EC" id="2.5.1.74"/>
    </reaction>
</comment>
<dbReference type="PANTHER" id="PTHR13929:SF0">
    <property type="entry name" value="UBIA PRENYLTRANSFERASE DOMAIN-CONTAINING PROTEIN 1"/>
    <property type="match status" value="1"/>
</dbReference>
<feature type="transmembrane region" description="Helical" evidence="8">
    <location>
        <begin position="225"/>
        <end position="241"/>
    </location>
</feature>
<dbReference type="InterPro" id="IPR000537">
    <property type="entry name" value="UbiA_prenyltransferase"/>
</dbReference>
<dbReference type="InterPro" id="IPR044878">
    <property type="entry name" value="UbiA_sf"/>
</dbReference>
<dbReference type="Gene3D" id="1.10.357.140">
    <property type="entry name" value="UbiA prenyltransferase"/>
    <property type="match status" value="1"/>
</dbReference>
<comment type="pathway">
    <text evidence="8">Quinol/quinone metabolism; menaquinone biosynthesis; menaquinol from 1,4-dihydroxy-2-naphthoate: step 1/2.</text>
</comment>
<dbReference type="HAMAP" id="MF_01937">
    <property type="entry name" value="MenA_1"/>
    <property type="match status" value="1"/>
</dbReference>
<feature type="transmembrane region" description="Helical" evidence="8">
    <location>
        <begin position="150"/>
        <end position="169"/>
    </location>
</feature>
<dbReference type="UniPathway" id="UPA00079">
    <property type="reaction ID" value="UER00168"/>
</dbReference>
<evidence type="ECO:0000256" key="6">
    <source>
        <dbReference type="ARBA" id="ARBA00022989"/>
    </source>
</evidence>
<evidence type="ECO:0000256" key="1">
    <source>
        <dbReference type="ARBA" id="ARBA00004141"/>
    </source>
</evidence>
<dbReference type="GO" id="GO:0046428">
    <property type="term" value="F:1,4-dihydroxy-2-naphthoate polyprenyltransferase activity"/>
    <property type="evidence" value="ECO:0007669"/>
    <property type="project" value="UniProtKB-UniRule"/>
</dbReference>
<sequence>MTKLKTWIAAARLRTLPLSVAGILMGTALAIQRGFFDADIFILALLTTLGLQILSNFANDYGDGIKGTDNHERVGPMRALQSGIITHQEMKIGMIITSVITLIFAIALIYAAFGKDNFLFSLIFFLLGISALAASIKYTVGKSAYGYRGLGDLFVFLFFGLLSVIGSYILYTEAFWFPSVLQAISIGLLSTAVLNLNNMRDRISDKNAGKNTLVVKLGAKRAKNYHYSLIVIAAISALVYIVLVQNWWLTISLLAFIPLFIHLKKVSKTKDPATLDPELKKVAISTFLYAVLFLIISTLAGGI</sequence>
<gene>
    <name evidence="8 10" type="primary">menA</name>
    <name evidence="10" type="ORF">FKR84_12370</name>
</gene>
<keyword evidence="6 8" id="KW-1133">Transmembrane helix</keyword>
<keyword evidence="4 8" id="KW-0808">Transferase</keyword>
<dbReference type="EMBL" id="VIAR01000015">
    <property type="protein sequence ID" value="TQD34010.1"/>
    <property type="molecule type" value="Genomic_DNA"/>
</dbReference>
<dbReference type="InterPro" id="IPR026046">
    <property type="entry name" value="UBIAD1"/>
</dbReference>
<comment type="function">
    <text evidence="8">Conversion of 1,4-dihydroxy-2-naphthoate (DHNA) to demethylmenaquinone (DMK).</text>
</comment>
<reference evidence="10 11" key="1">
    <citation type="submission" date="2019-06" db="EMBL/GenBank/DDBJ databases">
        <title>Flavibacter putida gen. nov., sp. nov., a novel marine bacterium of the family Flavobacteriaceae isolated from coastal seawater.</title>
        <authorList>
            <person name="Feng X."/>
        </authorList>
    </citation>
    <scope>NUCLEOTIDE SEQUENCE [LARGE SCALE GENOMIC DNA]</scope>
    <source>
        <strain evidence="10 11">PLHSN227</strain>
    </source>
</reference>
<dbReference type="OrthoDB" id="9767568at2"/>
<evidence type="ECO:0000256" key="4">
    <source>
        <dbReference type="ARBA" id="ARBA00022679"/>
    </source>
</evidence>
<feature type="transmembrane region" description="Helical" evidence="8">
    <location>
        <begin position="283"/>
        <end position="302"/>
    </location>
</feature>
<comment type="caution">
    <text evidence="10">The sequence shown here is derived from an EMBL/GenBank/DDBJ whole genome shotgun (WGS) entry which is preliminary data.</text>
</comment>
<protein>
    <recommendedName>
        <fullName evidence="8 9">1,4-dihydroxy-2-naphthoate octaprenyltransferase</fullName>
        <shortName evidence="8">DHNA-octaprenyltransferase</shortName>
        <ecNumber evidence="8 9">2.5.1.74</ecNumber>
    </recommendedName>
</protein>